<evidence type="ECO:0000313" key="1">
    <source>
        <dbReference type="EMBL" id="KAH3662810.1"/>
    </source>
</evidence>
<sequence length="95" mass="10707">MLKQLGHTCNLEQPAQLGSVSKVFGVLEKRVDQEERRKSVFDQEIVRNGPTELEFLIRADPAAHLATAFKQPDDSPKPRLSSLMYARWTLSLTGL</sequence>
<organism evidence="1 2">
    <name type="scientific">Ogataea polymorpha</name>
    <dbReference type="NCBI Taxonomy" id="460523"/>
    <lineage>
        <taxon>Eukaryota</taxon>
        <taxon>Fungi</taxon>
        <taxon>Dikarya</taxon>
        <taxon>Ascomycota</taxon>
        <taxon>Saccharomycotina</taxon>
        <taxon>Pichiomycetes</taxon>
        <taxon>Pichiales</taxon>
        <taxon>Pichiaceae</taxon>
        <taxon>Ogataea</taxon>
    </lineage>
</organism>
<comment type="caution">
    <text evidence="1">The sequence shown here is derived from an EMBL/GenBank/DDBJ whole genome shotgun (WGS) entry which is preliminary data.</text>
</comment>
<protein>
    <submittedName>
        <fullName evidence="1">Uncharacterized protein</fullName>
    </submittedName>
</protein>
<dbReference type="Proteomes" id="UP000788993">
    <property type="component" value="Unassembled WGS sequence"/>
</dbReference>
<keyword evidence="2" id="KW-1185">Reference proteome</keyword>
<gene>
    <name evidence="1" type="ORF">OGATHE_004386</name>
</gene>
<evidence type="ECO:0000313" key="2">
    <source>
        <dbReference type="Proteomes" id="UP000788993"/>
    </source>
</evidence>
<name>A0A9P8T2C7_9ASCO</name>
<dbReference type="AlphaFoldDB" id="A0A9P8T2C7"/>
<proteinExistence type="predicted"/>
<reference evidence="1" key="2">
    <citation type="submission" date="2021-01" db="EMBL/GenBank/DDBJ databases">
        <authorList>
            <person name="Schikora-Tamarit M.A."/>
        </authorList>
    </citation>
    <scope>NUCLEOTIDE SEQUENCE</scope>
    <source>
        <strain evidence="1">NCAIM Y.01608</strain>
    </source>
</reference>
<reference evidence="1" key="1">
    <citation type="journal article" date="2021" name="Open Biol.">
        <title>Shared evolutionary footprints suggest mitochondrial oxidative damage underlies multiple complex I losses in fungi.</title>
        <authorList>
            <person name="Schikora-Tamarit M.A."/>
            <person name="Marcet-Houben M."/>
            <person name="Nosek J."/>
            <person name="Gabaldon T."/>
        </authorList>
    </citation>
    <scope>NUCLEOTIDE SEQUENCE</scope>
    <source>
        <strain evidence="1">NCAIM Y.01608</strain>
    </source>
</reference>
<dbReference type="EMBL" id="JAEUBD010001266">
    <property type="protein sequence ID" value="KAH3662810.1"/>
    <property type="molecule type" value="Genomic_DNA"/>
</dbReference>
<accession>A0A9P8T2C7</accession>